<dbReference type="Proteomes" id="UP000008363">
    <property type="component" value="Unassembled WGS sequence"/>
</dbReference>
<organism evidence="1 2">
    <name type="scientific">Gordonia rhizosphera NBRC 16068</name>
    <dbReference type="NCBI Taxonomy" id="1108045"/>
    <lineage>
        <taxon>Bacteria</taxon>
        <taxon>Bacillati</taxon>
        <taxon>Actinomycetota</taxon>
        <taxon>Actinomycetes</taxon>
        <taxon>Mycobacteriales</taxon>
        <taxon>Gordoniaceae</taxon>
        <taxon>Gordonia</taxon>
    </lineage>
</organism>
<evidence type="ECO:0000313" key="2">
    <source>
        <dbReference type="Proteomes" id="UP000008363"/>
    </source>
</evidence>
<dbReference type="AlphaFoldDB" id="K6WC90"/>
<name>K6WC90_9ACTN</name>
<evidence type="ECO:0008006" key="3">
    <source>
        <dbReference type="Google" id="ProtNLM"/>
    </source>
</evidence>
<sequence length="206" mass="22171">MNRQRPYQKPPTGPLERFPVTTVGTDVDLYRCHRASRGPWWFSGSGEGRFDLAPPRGSCYVGLSEAAAIRVAIGPELVEFGYLTAEFAGDRQVSRLRPPRSRDVADLTSPGSVDFGVTRELCTMTPYEVPQQWATALAGIAEGICYETRFSTDPDATAVALFGAMGDPGWPPPGSRDSVGLSVAARRCGVEVRQPPSSVTIVAPPT</sequence>
<evidence type="ECO:0000313" key="1">
    <source>
        <dbReference type="EMBL" id="GAB91331.1"/>
    </source>
</evidence>
<accession>K6WC90</accession>
<comment type="caution">
    <text evidence="1">The sequence shown here is derived from an EMBL/GenBank/DDBJ whole genome shotgun (WGS) entry which is preliminary data.</text>
</comment>
<keyword evidence="2" id="KW-1185">Reference proteome</keyword>
<gene>
    <name evidence="1" type="ORF">GORHZ_127_00120</name>
</gene>
<dbReference type="eggNOG" id="ENOG5033NB3">
    <property type="taxonomic scope" value="Bacteria"/>
</dbReference>
<reference evidence="1 2" key="1">
    <citation type="submission" date="2012-08" db="EMBL/GenBank/DDBJ databases">
        <title>Whole genome shotgun sequence of Gordonia rhizosphera NBRC 16068.</title>
        <authorList>
            <person name="Takarada H."/>
            <person name="Isaki S."/>
            <person name="Hosoyama A."/>
            <person name="Tsuchikane K."/>
            <person name="Katsumata H."/>
            <person name="Baba S."/>
            <person name="Ohji S."/>
            <person name="Yamazaki S."/>
            <person name="Fujita N."/>
        </authorList>
    </citation>
    <scope>NUCLEOTIDE SEQUENCE [LARGE SCALE GENOMIC DNA]</scope>
    <source>
        <strain evidence="1 2">NBRC 16068</strain>
    </source>
</reference>
<protein>
    <recommendedName>
        <fullName evidence="3">RES domain-containing protein</fullName>
    </recommendedName>
</protein>
<proteinExistence type="predicted"/>
<dbReference type="EMBL" id="BAHC01000127">
    <property type="protein sequence ID" value="GAB91331.1"/>
    <property type="molecule type" value="Genomic_DNA"/>
</dbReference>
<dbReference type="STRING" id="1108045.GORHZ_127_00120"/>